<dbReference type="EMBL" id="JAOVZO020000018">
    <property type="protein sequence ID" value="MDC8014492.1"/>
    <property type="molecule type" value="Genomic_DNA"/>
</dbReference>
<accession>A0A9X3YMN7</accession>
<name>A0A9X3YMN7_9GAMM</name>
<evidence type="ECO:0000313" key="2">
    <source>
        <dbReference type="Proteomes" id="UP001139971"/>
    </source>
</evidence>
<dbReference type="Proteomes" id="UP001139971">
    <property type="component" value="Unassembled WGS sequence"/>
</dbReference>
<organism evidence="1 2">
    <name type="scientific">Tahibacter soli</name>
    <dbReference type="NCBI Taxonomy" id="2983605"/>
    <lineage>
        <taxon>Bacteria</taxon>
        <taxon>Pseudomonadati</taxon>
        <taxon>Pseudomonadota</taxon>
        <taxon>Gammaproteobacteria</taxon>
        <taxon>Lysobacterales</taxon>
        <taxon>Rhodanobacteraceae</taxon>
        <taxon>Tahibacter</taxon>
    </lineage>
</organism>
<sequence length="104" mass="11826">MARRLRARDGRERRCRALRDGAAARVRVASRLRQTELVARATLAFWGDNAYVAALGPERQARVLRRFVFVLELNQRAWGEIARFYGAQPDLQLHGPFGRPLAPA</sequence>
<dbReference type="RefSeq" id="WP_263544055.1">
    <property type="nucleotide sequence ID" value="NZ_JAOVZO020000018.1"/>
</dbReference>
<gene>
    <name evidence="1" type="ORF">OD750_018260</name>
</gene>
<proteinExistence type="predicted"/>
<evidence type="ECO:0000313" key="1">
    <source>
        <dbReference type="EMBL" id="MDC8014492.1"/>
    </source>
</evidence>
<protein>
    <submittedName>
        <fullName evidence="1">Uncharacterized protein</fullName>
    </submittedName>
</protein>
<dbReference type="AlphaFoldDB" id="A0A9X3YMN7"/>
<keyword evidence="2" id="KW-1185">Reference proteome</keyword>
<comment type="caution">
    <text evidence="1">The sequence shown here is derived from an EMBL/GenBank/DDBJ whole genome shotgun (WGS) entry which is preliminary data.</text>
</comment>
<reference evidence="1" key="1">
    <citation type="submission" date="2023-02" db="EMBL/GenBank/DDBJ databases">
        <title>Tahibacter soli sp. nov. isolated from soil.</title>
        <authorList>
            <person name="Baek J.H."/>
            <person name="Lee J.K."/>
            <person name="Choi D.G."/>
            <person name="Jeon C.O."/>
        </authorList>
    </citation>
    <scope>NUCLEOTIDE SEQUENCE</scope>
    <source>
        <strain evidence="1">BL</strain>
    </source>
</reference>